<dbReference type="EMBL" id="PEBX01000038">
    <property type="protein sequence ID" value="PTQ56222.1"/>
    <property type="molecule type" value="Genomic_DNA"/>
</dbReference>
<feature type="transmembrane region" description="Helical" evidence="1">
    <location>
        <begin position="226"/>
        <end position="246"/>
    </location>
</feature>
<name>A0A2R6Y0R3_9BACL</name>
<evidence type="ECO:0000313" key="2">
    <source>
        <dbReference type="EMBL" id="PTQ56222.1"/>
    </source>
</evidence>
<feature type="transmembrane region" description="Helical" evidence="1">
    <location>
        <begin position="55"/>
        <end position="81"/>
    </location>
</feature>
<feature type="transmembrane region" description="Helical" evidence="1">
    <location>
        <begin position="266"/>
        <end position="288"/>
    </location>
</feature>
<feature type="transmembrane region" description="Helical" evidence="1">
    <location>
        <begin position="162"/>
        <end position="182"/>
    </location>
</feature>
<feature type="transmembrane region" description="Helical" evidence="1">
    <location>
        <begin position="194"/>
        <end position="214"/>
    </location>
</feature>
<keyword evidence="1" id="KW-1133">Transmembrane helix</keyword>
<dbReference type="AlphaFoldDB" id="A0A2R6Y0R3"/>
<evidence type="ECO:0000256" key="1">
    <source>
        <dbReference type="SAM" id="Phobius"/>
    </source>
</evidence>
<protein>
    <submittedName>
        <fullName evidence="2">Uncharacterized protein</fullName>
    </submittedName>
</protein>
<comment type="caution">
    <text evidence="2">The sequence shown here is derived from an EMBL/GenBank/DDBJ whole genome shotgun (WGS) entry which is preliminary data.</text>
</comment>
<gene>
    <name evidence="2" type="ORF">BSOLF_0562</name>
</gene>
<dbReference type="Proteomes" id="UP000244338">
    <property type="component" value="Unassembled WGS sequence"/>
</dbReference>
<keyword evidence="1" id="KW-0472">Membrane</keyword>
<sequence length="300" mass="34161">MRDSKSKAGRIRWAVVRSLTRHWLIAYLTGRLGLRTMYRPSSPLNSRQNRMRRRLYAFGHVVLAAWALVLVGGSGLAFFVYTSAMSDALGVMPDALGVLPVFPEKTETARLSVTYGIPVFVLNSSFMLLPWAVWNYVLLFIANPSRLLQYAVYPVSAEEFGMARLVFAFLWWGWLAVGYFVPPLVYDWMFGTQLSAFVVAWVGLSLLFGSYVIVYDLTAMKKHYYWHAYIAFALFIAIVALLDWILNVSINERLLPLSWNVLYGSGHPWLIALTLFMLGVLAQSLMAWRAGHRLVRVDFL</sequence>
<reference evidence="3" key="1">
    <citation type="journal article" date="2018" name="Sci. Rep.">
        <title>Lignite coal burning seam in the remote Altai Mountains harbors a hydrogen-driven thermophilic microbial community.</title>
        <authorList>
            <person name="Kadnikov V.V."/>
            <person name="Mardanov A.V."/>
            <person name="Ivasenko D.A."/>
            <person name="Antsiferov D.V."/>
            <person name="Beletsky A.V."/>
            <person name="Karnachuk O.V."/>
            <person name="Ravin N.V."/>
        </authorList>
    </citation>
    <scope>NUCLEOTIDE SEQUENCE [LARGE SCALE GENOMIC DNA]</scope>
</reference>
<proteinExistence type="predicted"/>
<feature type="transmembrane region" description="Helical" evidence="1">
    <location>
        <begin position="115"/>
        <end position="141"/>
    </location>
</feature>
<keyword evidence="1" id="KW-0812">Transmembrane</keyword>
<accession>A0A2R6Y0R3</accession>
<evidence type="ECO:0000313" key="3">
    <source>
        <dbReference type="Proteomes" id="UP000244338"/>
    </source>
</evidence>
<organism evidence="2 3">
    <name type="scientific">Candidatus Carbonibacillus altaicus</name>
    <dbReference type="NCBI Taxonomy" id="2163959"/>
    <lineage>
        <taxon>Bacteria</taxon>
        <taxon>Bacillati</taxon>
        <taxon>Bacillota</taxon>
        <taxon>Bacilli</taxon>
        <taxon>Bacillales</taxon>
        <taxon>Candidatus Carbonibacillus</taxon>
    </lineage>
</organism>